<reference evidence="3" key="1">
    <citation type="journal article" date="2017" name="Nat. Ecol. Evol.">
        <title>Genome expansion and lineage-specific genetic innovations in the forest pathogenic fungi Armillaria.</title>
        <authorList>
            <person name="Sipos G."/>
            <person name="Prasanna A.N."/>
            <person name="Walter M.C."/>
            <person name="O'Connor E."/>
            <person name="Balint B."/>
            <person name="Krizsan K."/>
            <person name="Kiss B."/>
            <person name="Hess J."/>
            <person name="Varga T."/>
            <person name="Slot J."/>
            <person name="Riley R."/>
            <person name="Boka B."/>
            <person name="Rigling D."/>
            <person name="Barry K."/>
            <person name="Lee J."/>
            <person name="Mihaltcheva S."/>
            <person name="LaButti K."/>
            <person name="Lipzen A."/>
            <person name="Waldron R."/>
            <person name="Moloney N.M."/>
            <person name="Sperisen C."/>
            <person name="Kredics L."/>
            <person name="Vagvoelgyi C."/>
            <person name="Patrignani A."/>
            <person name="Fitzpatrick D."/>
            <person name="Nagy I."/>
            <person name="Doyle S."/>
            <person name="Anderson J.B."/>
            <person name="Grigoriev I.V."/>
            <person name="Gueldener U."/>
            <person name="Muensterkoetter M."/>
            <person name="Nagy L.G."/>
        </authorList>
    </citation>
    <scope>NUCLEOTIDE SEQUENCE [LARGE SCALE GENOMIC DNA]</scope>
    <source>
        <strain evidence="3">Ar21-2</strain>
    </source>
</reference>
<name>A0A2H3D4W3_ARMGA</name>
<dbReference type="Proteomes" id="UP000217790">
    <property type="component" value="Unassembled WGS sequence"/>
</dbReference>
<evidence type="ECO:0000313" key="2">
    <source>
        <dbReference type="EMBL" id="PBK90304.1"/>
    </source>
</evidence>
<reference evidence="1" key="2">
    <citation type="journal article" date="2017" name="Nat. Ecol. Evol.">
        <title>Lineage-specific genetic innovations streamline the genomes of Armillaria species to pathogenesis.</title>
        <authorList>
            <consortium name="DOE Joint Genome Institute"/>
            <person name="Sipos G."/>
            <person name="Prasanna A.N."/>
            <person name="Walter M.C."/>
            <person name="O'Connor E."/>
            <person name="Balint B."/>
            <person name="Krizsan K."/>
            <person name="Kiss B."/>
            <person name="Hess J."/>
            <person name="Varga T."/>
            <person name="Slot J."/>
            <person name="Riley R."/>
            <person name="Boka B."/>
            <person name="Rigling D."/>
            <person name="Barry K."/>
            <person name="Lee J."/>
            <person name="Mihaltcheva S."/>
            <person name="LaButti K."/>
            <person name="Lipzen A."/>
            <person name="Waldron R."/>
            <person name="Moloney N.M."/>
            <person name="Sperisen C."/>
            <person name="Kredics L."/>
            <person name="Vagvolgyi C."/>
            <person name="Patrignani A."/>
            <person name="Fitzpatrick D."/>
            <person name="Nagy I."/>
            <person name="Doyle S."/>
            <person name="Anderson J."/>
            <person name="Grigoriev I.V."/>
            <person name="Guldener U."/>
            <person name="Munsterkotter M."/>
            <person name="Nagy L.G."/>
        </authorList>
    </citation>
    <scope>NUCLEOTIDE SEQUENCE [LARGE SCALE GENOMIC DNA]</scope>
    <source>
        <strain evidence="1">Ar21-2</strain>
    </source>
</reference>
<dbReference type="InParanoid" id="A0A2H3D4W3"/>
<dbReference type="EMBL" id="KZ293666">
    <property type="protein sequence ID" value="PBK90301.1"/>
    <property type="molecule type" value="Genomic_DNA"/>
</dbReference>
<organism evidence="1 3">
    <name type="scientific">Armillaria gallica</name>
    <name type="common">Bulbous honey fungus</name>
    <name type="synonym">Armillaria bulbosa</name>
    <dbReference type="NCBI Taxonomy" id="47427"/>
    <lineage>
        <taxon>Eukaryota</taxon>
        <taxon>Fungi</taxon>
        <taxon>Dikarya</taxon>
        <taxon>Basidiomycota</taxon>
        <taxon>Agaricomycotina</taxon>
        <taxon>Agaricomycetes</taxon>
        <taxon>Agaricomycetidae</taxon>
        <taxon>Agaricales</taxon>
        <taxon>Marasmiineae</taxon>
        <taxon>Physalacriaceae</taxon>
        <taxon>Armillaria</taxon>
    </lineage>
</organism>
<evidence type="ECO:0000313" key="3">
    <source>
        <dbReference type="Proteomes" id="UP000217790"/>
    </source>
</evidence>
<proteinExistence type="predicted"/>
<dbReference type="AlphaFoldDB" id="A0A2H3D4W3"/>
<gene>
    <name evidence="1" type="ORF">ARMGADRAFT_312968</name>
    <name evidence="2" type="ORF">ARMGADRAFT_313000</name>
</gene>
<evidence type="ECO:0000313" key="1">
    <source>
        <dbReference type="EMBL" id="PBK90301.1"/>
    </source>
</evidence>
<keyword evidence="3" id="KW-1185">Reference proteome</keyword>
<protein>
    <submittedName>
        <fullName evidence="1">Uncharacterized protein</fullName>
    </submittedName>
</protein>
<dbReference type="EMBL" id="KZ293666">
    <property type="protein sequence ID" value="PBK90304.1"/>
    <property type="molecule type" value="Genomic_DNA"/>
</dbReference>
<accession>A0A2H3D4W3</accession>
<sequence length="71" mass="8434">MSRRLRTIMERRRHLYTCACYPQPRAHVLQVPSVSRFDYLSAEVVGWIQKLDRVNYAHILMVQQQDKGCTI</sequence>